<evidence type="ECO:0000256" key="13">
    <source>
        <dbReference type="PROSITE-ProRule" id="PRU00409"/>
    </source>
</evidence>
<organism evidence="15 16">
    <name type="scientific">Naasia lichenicola</name>
    <dbReference type="NCBI Taxonomy" id="2565933"/>
    <lineage>
        <taxon>Bacteria</taxon>
        <taxon>Bacillati</taxon>
        <taxon>Actinomycetota</taxon>
        <taxon>Actinomycetes</taxon>
        <taxon>Micrococcales</taxon>
        <taxon>Microbacteriaceae</taxon>
        <taxon>Naasia</taxon>
    </lineage>
</organism>
<name>A0A4S4FGZ5_9MICO</name>
<dbReference type="Gene3D" id="3.30.1490.20">
    <property type="entry name" value="ATP-grasp fold, A domain"/>
    <property type="match status" value="1"/>
</dbReference>
<dbReference type="PANTHER" id="PTHR43472:SF1">
    <property type="entry name" value="PHOSPHORIBOSYLAMINE--GLYCINE LIGASE, CHLOROPLASTIC"/>
    <property type="match status" value="1"/>
</dbReference>
<dbReference type="InterPro" id="IPR016185">
    <property type="entry name" value="PreATP-grasp_dom_sf"/>
</dbReference>
<evidence type="ECO:0000256" key="6">
    <source>
        <dbReference type="ARBA" id="ARBA00022741"/>
    </source>
</evidence>
<evidence type="ECO:0000313" key="15">
    <source>
        <dbReference type="EMBL" id="THG29549.1"/>
    </source>
</evidence>
<dbReference type="SUPFAM" id="SSF51246">
    <property type="entry name" value="Rudiment single hybrid motif"/>
    <property type="match status" value="1"/>
</dbReference>
<dbReference type="PANTHER" id="PTHR43472">
    <property type="entry name" value="PHOSPHORIBOSYLAMINE--GLYCINE LIGASE"/>
    <property type="match status" value="1"/>
</dbReference>
<dbReference type="NCBIfam" id="TIGR00877">
    <property type="entry name" value="purD"/>
    <property type="match status" value="1"/>
</dbReference>
<keyword evidence="5 12" id="KW-0436">Ligase</keyword>
<dbReference type="HAMAP" id="MF_00138">
    <property type="entry name" value="GARS"/>
    <property type="match status" value="1"/>
</dbReference>
<dbReference type="InterPro" id="IPR020561">
    <property type="entry name" value="PRibGlycinamid_synth_ATP-grasp"/>
</dbReference>
<accession>A0A4S4FGZ5</accession>
<dbReference type="InterPro" id="IPR037123">
    <property type="entry name" value="PRibGlycinamide_synth_C_sf"/>
</dbReference>
<evidence type="ECO:0000256" key="4">
    <source>
        <dbReference type="ARBA" id="ARBA00013255"/>
    </source>
</evidence>
<evidence type="ECO:0000259" key="14">
    <source>
        <dbReference type="PROSITE" id="PS50975"/>
    </source>
</evidence>
<dbReference type="RefSeq" id="WP_136427878.1">
    <property type="nucleotide sequence ID" value="NZ_SSSM01000005.1"/>
</dbReference>
<gene>
    <name evidence="12 15" type="primary">purD</name>
    <name evidence="15" type="ORF">E6C64_12740</name>
</gene>
<evidence type="ECO:0000256" key="3">
    <source>
        <dbReference type="ARBA" id="ARBA00005174"/>
    </source>
</evidence>
<dbReference type="InterPro" id="IPR020560">
    <property type="entry name" value="PRibGlycinamide_synth_C-dom"/>
</dbReference>
<dbReference type="InterPro" id="IPR020562">
    <property type="entry name" value="PRibGlycinamide_synth_N"/>
</dbReference>
<dbReference type="Pfam" id="PF02844">
    <property type="entry name" value="GARS_N"/>
    <property type="match status" value="1"/>
</dbReference>
<dbReference type="Proteomes" id="UP000309133">
    <property type="component" value="Unassembled WGS sequence"/>
</dbReference>
<protein>
    <recommendedName>
        <fullName evidence="4 12">Phosphoribosylamine--glycine ligase</fullName>
        <ecNumber evidence="4 12">6.3.4.13</ecNumber>
    </recommendedName>
    <alternativeName>
        <fullName evidence="12">GARS</fullName>
    </alternativeName>
    <alternativeName>
        <fullName evidence="10 12">Glycinamide ribonucleotide synthetase</fullName>
    </alternativeName>
    <alternativeName>
        <fullName evidence="11 12">Phosphoribosylglycinamide synthetase</fullName>
    </alternativeName>
</protein>
<dbReference type="EMBL" id="SSSM01000005">
    <property type="protein sequence ID" value="THG29549.1"/>
    <property type="molecule type" value="Genomic_DNA"/>
</dbReference>
<evidence type="ECO:0000313" key="16">
    <source>
        <dbReference type="Proteomes" id="UP000309133"/>
    </source>
</evidence>
<keyword evidence="7 12" id="KW-0658">Purine biosynthesis</keyword>
<dbReference type="UniPathway" id="UPA00074">
    <property type="reaction ID" value="UER00125"/>
</dbReference>
<dbReference type="GO" id="GO:0046872">
    <property type="term" value="F:metal ion binding"/>
    <property type="evidence" value="ECO:0007669"/>
    <property type="project" value="InterPro"/>
</dbReference>
<comment type="similarity">
    <text evidence="9 12">Belongs to the GARS family.</text>
</comment>
<dbReference type="SMART" id="SM01209">
    <property type="entry name" value="GARS_A"/>
    <property type="match status" value="1"/>
</dbReference>
<evidence type="ECO:0000256" key="11">
    <source>
        <dbReference type="ARBA" id="ARBA00042864"/>
    </source>
</evidence>
<dbReference type="GO" id="GO:0004637">
    <property type="term" value="F:phosphoribosylamine-glycine ligase activity"/>
    <property type="evidence" value="ECO:0007669"/>
    <property type="project" value="UniProtKB-UniRule"/>
</dbReference>
<evidence type="ECO:0000256" key="10">
    <source>
        <dbReference type="ARBA" id="ARBA00042242"/>
    </source>
</evidence>
<dbReference type="PROSITE" id="PS00184">
    <property type="entry name" value="GARS"/>
    <property type="match status" value="1"/>
</dbReference>
<evidence type="ECO:0000256" key="12">
    <source>
        <dbReference type="HAMAP-Rule" id="MF_00138"/>
    </source>
</evidence>
<dbReference type="GO" id="GO:0006189">
    <property type="term" value="P:'de novo' IMP biosynthetic process"/>
    <property type="evidence" value="ECO:0007669"/>
    <property type="project" value="UniProtKB-UniRule"/>
</dbReference>
<comment type="catalytic activity">
    <reaction evidence="12">
        <text>5-phospho-beta-D-ribosylamine + glycine + ATP = N(1)-(5-phospho-beta-D-ribosyl)glycinamide + ADP + phosphate + H(+)</text>
        <dbReference type="Rhea" id="RHEA:17453"/>
        <dbReference type="ChEBI" id="CHEBI:15378"/>
        <dbReference type="ChEBI" id="CHEBI:30616"/>
        <dbReference type="ChEBI" id="CHEBI:43474"/>
        <dbReference type="ChEBI" id="CHEBI:57305"/>
        <dbReference type="ChEBI" id="CHEBI:58681"/>
        <dbReference type="ChEBI" id="CHEBI:143788"/>
        <dbReference type="ChEBI" id="CHEBI:456216"/>
        <dbReference type="EC" id="6.3.4.13"/>
    </reaction>
</comment>
<dbReference type="InterPro" id="IPR013815">
    <property type="entry name" value="ATP_grasp_subdomain_1"/>
</dbReference>
<dbReference type="PROSITE" id="PS50975">
    <property type="entry name" value="ATP_GRASP"/>
    <property type="match status" value="1"/>
</dbReference>
<comment type="cofactor">
    <cofactor evidence="1">
        <name>Mn(2+)</name>
        <dbReference type="ChEBI" id="CHEBI:29035"/>
    </cofactor>
</comment>
<dbReference type="OrthoDB" id="9807240at2"/>
<dbReference type="Pfam" id="PF01071">
    <property type="entry name" value="GARS_A"/>
    <property type="match status" value="1"/>
</dbReference>
<dbReference type="GO" id="GO:0009113">
    <property type="term" value="P:purine nucleobase biosynthetic process"/>
    <property type="evidence" value="ECO:0007669"/>
    <property type="project" value="InterPro"/>
</dbReference>
<dbReference type="InterPro" id="IPR000115">
    <property type="entry name" value="PRibGlycinamide_synth"/>
</dbReference>
<keyword evidence="6 13" id="KW-0547">Nucleotide-binding</keyword>
<dbReference type="EC" id="6.3.4.13" evidence="4 12"/>
<keyword evidence="16" id="KW-1185">Reference proteome</keyword>
<comment type="cofactor">
    <cofactor evidence="2">
        <name>Mg(2+)</name>
        <dbReference type="ChEBI" id="CHEBI:18420"/>
    </cofactor>
</comment>
<feature type="domain" description="ATP-grasp" evidence="14">
    <location>
        <begin position="108"/>
        <end position="313"/>
    </location>
</feature>
<evidence type="ECO:0000256" key="1">
    <source>
        <dbReference type="ARBA" id="ARBA00001936"/>
    </source>
</evidence>
<dbReference type="SMART" id="SM01210">
    <property type="entry name" value="GARS_C"/>
    <property type="match status" value="1"/>
</dbReference>
<evidence type="ECO:0000256" key="9">
    <source>
        <dbReference type="ARBA" id="ARBA00038345"/>
    </source>
</evidence>
<proteinExistence type="inferred from homology"/>
<dbReference type="InterPro" id="IPR020559">
    <property type="entry name" value="PRibGlycinamide_synth_CS"/>
</dbReference>
<dbReference type="AlphaFoldDB" id="A0A4S4FGZ5"/>
<comment type="pathway">
    <text evidence="3 12">Purine metabolism; IMP biosynthesis via de novo pathway; N(1)-(5-phospho-D-ribosyl)glycinamide from 5-phospho-alpha-D-ribose 1-diphosphate: step 2/2.</text>
</comment>
<dbReference type="SUPFAM" id="SSF52440">
    <property type="entry name" value="PreATP-grasp domain"/>
    <property type="match status" value="1"/>
</dbReference>
<dbReference type="SUPFAM" id="SSF56059">
    <property type="entry name" value="Glutathione synthetase ATP-binding domain-like"/>
    <property type="match status" value="1"/>
</dbReference>
<evidence type="ECO:0000256" key="8">
    <source>
        <dbReference type="ARBA" id="ARBA00022840"/>
    </source>
</evidence>
<dbReference type="Pfam" id="PF02843">
    <property type="entry name" value="GARS_C"/>
    <property type="match status" value="1"/>
</dbReference>
<dbReference type="GO" id="GO:0005524">
    <property type="term" value="F:ATP binding"/>
    <property type="evidence" value="ECO:0007669"/>
    <property type="project" value="UniProtKB-UniRule"/>
</dbReference>
<dbReference type="InterPro" id="IPR011761">
    <property type="entry name" value="ATP-grasp"/>
</dbReference>
<dbReference type="InterPro" id="IPR011054">
    <property type="entry name" value="Rudment_hybrid_motif"/>
</dbReference>
<dbReference type="Gene3D" id="3.40.50.20">
    <property type="match status" value="1"/>
</dbReference>
<dbReference type="Gene3D" id="3.30.470.20">
    <property type="entry name" value="ATP-grasp fold, B domain"/>
    <property type="match status" value="1"/>
</dbReference>
<evidence type="ECO:0000256" key="5">
    <source>
        <dbReference type="ARBA" id="ARBA00022598"/>
    </source>
</evidence>
<keyword evidence="8 13" id="KW-0067">ATP-binding</keyword>
<dbReference type="Gene3D" id="3.90.600.10">
    <property type="entry name" value="Phosphoribosylglycinamide synthetase, C-terminal domain"/>
    <property type="match status" value="1"/>
</dbReference>
<comment type="caution">
    <text evidence="15">The sequence shown here is derived from an EMBL/GenBank/DDBJ whole genome shotgun (WGS) entry which is preliminary data.</text>
</comment>
<reference evidence="15 16" key="1">
    <citation type="submission" date="2019-04" db="EMBL/GenBank/DDBJ databases">
        <authorList>
            <person name="Jiang L."/>
        </authorList>
    </citation>
    <scope>NUCLEOTIDE SEQUENCE [LARGE SCALE GENOMIC DNA]</scope>
    <source>
        <strain evidence="15 16">YIM 131853</strain>
    </source>
</reference>
<evidence type="ECO:0000256" key="2">
    <source>
        <dbReference type="ARBA" id="ARBA00001946"/>
    </source>
</evidence>
<sequence>MHILVLGSGAREHAIADALLADPAGHRVDVSPGNAGIAAATTVVQLGDISDGDAVSSYALEHGIDLVVVGPEAPLVAGVADAVRERGIPIFGPARAAAQLEGSKAYAKRIMSEANVPTGRAVRAGTLAEVESALDLLGAPHVVKADGLAAGKGVLVTEDRAAALEHAVSHLEDGPILIEEFLTGDEVSLFFLADGHDVLPLSPAQDYKRLLDGDEGPNTGGMGAYSPVSWLVDRFGDEHAFVERVLTEVALPVVRQLEHEGTPFIGLLYCGLIVDGTDIRVIEFNARFGDPETQVVLPRLVTPLGDLLFAAATGGLHAMRWPEFDDRACVGVVLASSGYPGAPITGRPLAGLDAALQVPETRIDHAATARDDSGALLATGGRVLTVVAQGDDFAEARSRVYQAIDRITLEGGQHRTDIAARVAS</sequence>
<evidence type="ECO:0000256" key="7">
    <source>
        <dbReference type="ARBA" id="ARBA00022755"/>
    </source>
</evidence>